<protein>
    <recommendedName>
        <fullName evidence="17">Dynamin-like GTPase OPA1, mitochondrial</fullName>
        <ecNumber evidence="3">3.6.5.5</ecNumber>
    </recommendedName>
</protein>
<evidence type="ECO:0000256" key="16">
    <source>
        <dbReference type="ARBA" id="ARBA00023157"/>
    </source>
</evidence>
<dbReference type="AlphaFoldDB" id="A0A7M7JPS5"/>
<evidence type="ECO:0000256" key="13">
    <source>
        <dbReference type="ARBA" id="ARBA00023128"/>
    </source>
</evidence>
<evidence type="ECO:0000256" key="8">
    <source>
        <dbReference type="ARBA" id="ARBA00022801"/>
    </source>
</evidence>
<dbReference type="PROSITE" id="PS51718">
    <property type="entry name" value="G_DYNAMIN_2"/>
    <property type="match status" value="1"/>
</dbReference>
<feature type="coiled-coil region" evidence="19">
    <location>
        <begin position="173"/>
        <end position="218"/>
    </location>
</feature>
<dbReference type="GO" id="GO:0006915">
    <property type="term" value="P:apoptotic process"/>
    <property type="evidence" value="ECO:0007669"/>
    <property type="project" value="UniProtKB-KW"/>
</dbReference>
<dbReference type="GO" id="GO:0016559">
    <property type="term" value="P:peroxisome fission"/>
    <property type="evidence" value="ECO:0007669"/>
    <property type="project" value="TreeGrafter"/>
</dbReference>
<comment type="catalytic activity">
    <reaction evidence="18">
        <text>GTP + H2O = GDP + phosphate + H(+)</text>
        <dbReference type="Rhea" id="RHEA:19669"/>
        <dbReference type="ChEBI" id="CHEBI:15377"/>
        <dbReference type="ChEBI" id="CHEBI:15378"/>
        <dbReference type="ChEBI" id="CHEBI:37565"/>
        <dbReference type="ChEBI" id="CHEBI:43474"/>
        <dbReference type="ChEBI" id="CHEBI:58189"/>
        <dbReference type="EC" id="3.6.5.5"/>
    </reaction>
</comment>
<keyword evidence="12" id="KW-0446">Lipid-binding</keyword>
<keyword evidence="4" id="KW-0812">Transmembrane</keyword>
<evidence type="ECO:0000256" key="12">
    <source>
        <dbReference type="ARBA" id="ARBA00023121"/>
    </source>
</evidence>
<keyword evidence="15" id="KW-0472">Membrane</keyword>
<dbReference type="PANTHER" id="PTHR11566:SF67">
    <property type="entry name" value="DYNAMIN-LIKE 120 KDA PROTEIN, MITOCHONDRIAL"/>
    <property type="match status" value="1"/>
</dbReference>
<evidence type="ECO:0000256" key="19">
    <source>
        <dbReference type="SAM" id="Coils"/>
    </source>
</evidence>
<dbReference type="InterPro" id="IPR045817">
    <property type="entry name" value="OPA1_C"/>
</dbReference>
<dbReference type="GO" id="GO:0008289">
    <property type="term" value="F:lipid binding"/>
    <property type="evidence" value="ECO:0007669"/>
    <property type="project" value="UniProtKB-KW"/>
</dbReference>
<dbReference type="Gene3D" id="3.40.50.300">
    <property type="entry name" value="P-loop containing nucleotide triphosphate hydrolases"/>
    <property type="match status" value="1"/>
</dbReference>
<dbReference type="InParanoid" id="A0A7M7JPS5"/>
<evidence type="ECO:0000256" key="17">
    <source>
        <dbReference type="ARBA" id="ARBA00044791"/>
    </source>
</evidence>
<dbReference type="FunCoup" id="A0A7M7JPS5">
    <property type="interactions" value="1590"/>
</dbReference>
<dbReference type="GO" id="GO:0005758">
    <property type="term" value="C:mitochondrial intermembrane space"/>
    <property type="evidence" value="ECO:0007669"/>
    <property type="project" value="UniProtKB-SubCell"/>
</dbReference>
<dbReference type="GeneID" id="111245873"/>
<evidence type="ECO:0000256" key="3">
    <source>
        <dbReference type="ARBA" id="ARBA00011980"/>
    </source>
</evidence>
<evidence type="ECO:0000256" key="1">
    <source>
        <dbReference type="ARBA" id="ARBA00004434"/>
    </source>
</evidence>
<keyword evidence="5" id="KW-0053">Apoptosis</keyword>
<keyword evidence="9" id="KW-0809">Transit peptide</keyword>
<organism evidence="21 22">
    <name type="scientific">Varroa destructor</name>
    <name type="common">Honeybee mite</name>
    <dbReference type="NCBI Taxonomy" id="109461"/>
    <lineage>
        <taxon>Eukaryota</taxon>
        <taxon>Metazoa</taxon>
        <taxon>Ecdysozoa</taxon>
        <taxon>Arthropoda</taxon>
        <taxon>Chelicerata</taxon>
        <taxon>Arachnida</taxon>
        <taxon>Acari</taxon>
        <taxon>Parasitiformes</taxon>
        <taxon>Mesostigmata</taxon>
        <taxon>Gamasina</taxon>
        <taxon>Dermanyssoidea</taxon>
        <taxon>Varroidae</taxon>
        <taxon>Varroa</taxon>
    </lineage>
</organism>
<keyword evidence="22" id="KW-1185">Reference proteome</keyword>
<dbReference type="OMA" id="PYHIACF"/>
<dbReference type="EnsemblMetazoa" id="XM_022794791">
    <property type="protein sequence ID" value="XP_022650526"/>
    <property type="gene ID" value="LOC111245873"/>
</dbReference>
<dbReference type="GO" id="GO:0008017">
    <property type="term" value="F:microtubule binding"/>
    <property type="evidence" value="ECO:0007669"/>
    <property type="project" value="TreeGrafter"/>
</dbReference>
<evidence type="ECO:0000256" key="18">
    <source>
        <dbReference type="ARBA" id="ARBA00048040"/>
    </source>
</evidence>
<evidence type="ECO:0000256" key="5">
    <source>
        <dbReference type="ARBA" id="ARBA00022703"/>
    </source>
</evidence>
<dbReference type="PRINTS" id="PR00195">
    <property type="entry name" value="DYNAMIN"/>
</dbReference>
<dbReference type="GO" id="GO:0005525">
    <property type="term" value="F:GTP binding"/>
    <property type="evidence" value="ECO:0007669"/>
    <property type="project" value="UniProtKB-KW"/>
</dbReference>
<dbReference type="CTD" id="4976"/>
<dbReference type="EC" id="3.6.5.5" evidence="3"/>
<dbReference type="GO" id="GO:0048312">
    <property type="term" value="P:intracellular distribution of mitochondria"/>
    <property type="evidence" value="ECO:0007669"/>
    <property type="project" value="TreeGrafter"/>
</dbReference>
<dbReference type="GO" id="GO:0006897">
    <property type="term" value="P:endocytosis"/>
    <property type="evidence" value="ECO:0007669"/>
    <property type="project" value="TreeGrafter"/>
</dbReference>
<dbReference type="InterPro" id="IPR045063">
    <property type="entry name" value="Dynamin_N"/>
</dbReference>
<proteinExistence type="predicted"/>
<dbReference type="PANTHER" id="PTHR11566">
    <property type="entry name" value="DYNAMIN"/>
    <property type="match status" value="1"/>
</dbReference>
<keyword evidence="10" id="KW-1133">Transmembrane helix</keyword>
<dbReference type="CDD" id="cd08771">
    <property type="entry name" value="DLP_1"/>
    <property type="match status" value="1"/>
</dbReference>
<keyword evidence="11 19" id="KW-0175">Coiled coil</keyword>
<accession>A0A7M7JPS5</accession>
<evidence type="ECO:0000256" key="15">
    <source>
        <dbReference type="ARBA" id="ARBA00023136"/>
    </source>
</evidence>
<dbReference type="OrthoDB" id="415706at2759"/>
<dbReference type="GO" id="GO:0008053">
    <property type="term" value="P:mitochondrial fusion"/>
    <property type="evidence" value="ECO:0007669"/>
    <property type="project" value="TreeGrafter"/>
</dbReference>
<feature type="domain" description="Dynamin-type G" evidence="20">
    <location>
        <begin position="252"/>
        <end position="528"/>
    </location>
</feature>
<dbReference type="RefSeq" id="XP_022650526.1">
    <property type="nucleotide sequence ID" value="XM_022794791.1"/>
</dbReference>
<evidence type="ECO:0000256" key="9">
    <source>
        <dbReference type="ARBA" id="ARBA00022946"/>
    </source>
</evidence>
<dbReference type="GO" id="GO:0005874">
    <property type="term" value="C:microtubule"/>
    <property type="evidence" value="ECO:0007669"/>
    <property type="project" value="TreeGrafter"/>
</dbReference>
<reference evidence="21" key="1">
    <citation type="submission" date="2021-01" db="UniProtKB">
        <authorList>
            <consortium name="EnsemblMetazoa"/>
        </authorList>
    </citation>
    <scope>IDENTIFICATION</scope>
</reference>
<dbReference type="Pfam" id="PF19434">
    <property type="entry name" value="OPA1_C"/>
    <property type="match status" value="1"/>
</dbReference>
<evidence type="ECO:0000313" key="22">
    <source>
        <dbReference type="Proteomes" id="UP000594260"/>
    </source>
</evidence>
<keyword evidence="13" id="KW-0496">Mitochondrion</keyword>
<evidence type="ECO:0000256" key="11">
    <source>
        <dbReference type="ARBA" id="ARBA00023054"/>
    </source>
</evidence>
<dbReference type="InterPro" id="IPR027417">
    <property type="entry name" value="P-loop_NTPase"/>
</dbReference>
<evidence type="ECO:0000256" key="2">
    <source>
        <dbReference type="ARBA" id="ARBA00004569"/>
    </source>
</evidence>
<dbReference type="KEGG" id="vde:111245873"/>
<dbReference type="InterPro" id="IPR001401">
    <property type="entry name" value="Dynamin_GTPase"/>
</dbReference>
<dbReference type="InterPro" id="IPR022812">
    <property type="entry name" value="Dynamin"/>
</dbReference>
<keyword evidence="14" id="KW-0342">GTP-binding</keyword>
<dbReference type="InterPro" id="IPR030381">
    <property type="entry name" value="G_DYNAMIN_dom"/>
</dbReference>
<dbReference type="GO" id="GO:0003924">
    <property type="term" value="F:GTPase activity"/>
    <property type="evidence" value="ECO:0007669"/>
    <property type="project" value="InterPro"/>
</dbReference>
<evidence type="ECO:0000313" key="21">
    <source>
        <dbReference type="EnsemblMetazoa" id="XP_022650526"/>
    </source>
</evidence>
<dbReference type="Proteomes" id="UP000594260">
    <property type="component" value="Unplaced"/>
</dbReference>
<dbReference type="GO" id="GO:0005743">
    <property type="term" value="C:mitochondrial inner membrane"/>
    <property type="evidence" value="ECO:0007669"/>
    <property type="project" value="UniProtKB-SubCell"/>
</dbReference>
<dbReference type="Pfam" id="PF00350">
    <property type="entry name" value="Dynamin_N"/>
    <property type="match status" value="1"/>
</dbReference>
<keyword evidence="16" id="KW-1015">Disulfide bond</keyword>
<keyword evidence="7" id="KW-0999">Mitochondrion inner membrane</keyword>
<evidence type="ECO:0000256" key="4">
    <source>
        <dbReference type="ARBA" id="ARBA00022692"/>
    </source>
</evidence>
<evidence type="ECO:0000256" key="6">
    <source>
        <dbReference type="ARBA" id="ARBA00022741"/>
    </source>
</evidence>
<keyword evidence="6" id="KW-0547">Nucleotide-binding</keyword>
<keyword evidence="8" id="KW-0378">Hydrolase</keyword>
<evidence type="ECO:0000256" key="7">
    <source>
        <dbReference type="ARBA" id="ARBA00022792"/>
    </source>
</evidence>
<dbReference type="SMART" id="SM00053">
    <property type="entry name" value="DYNc"/>
    <property type="match status" value="1"/>
</dbReference>
<sequence length="933" mass="107658">MLSRLRSQAVRTLGARGYHALKRRPQLLSRKPPDKQILLLLAESQKQHQRGIIMAARLLRSILKIRYFVLGGTLSGGVHMASRFEEWKKNLPDFEWIKDAVPKNENLKKIRDTLISAKDRGGEAVTVGLASFIQWLDAVNFVPPSSAKDKIGSGTVAAVGLFANGDENKTPKHKTEQERINNLQNDLINLQIKYQRELEKLEKENKELRREIILVRQKRESVTAARRQIKPSLIDIYSGVLDELSGCGFNVQDSLPRIVVVGDQSAGKTSVLEMIAQARIFPRGAGEMMTRSPVKVTLSEAADHTAKFNDSNREYDLTKESELVELRREIEHRMQRNVADGKTVSTDVISLSVKGPGLQRMVLVDLPGIISTSTAEMAAGTKESIREMTEFYMNNPNAIILCIQDGSVDPERSIVTDLVSRSDPDGKRTIFVLTKVDLAEINMANPNRIKKILDGRLFPMKALGYFAVVTGKGGKDDKIEDIRRYEEEFFLNSRLCRDGVLSASQCTTQNLSFSVSDCFWRMVKNNIKQHSDSFKAQRFNLEAEWKNSFPRLRALDRDELFERARSELLDEVVYLSQLAPREWELILQRHLWESVSSHVFDSIYLPAAQAKDHAGFNTVAEIRLKLWAENILPQKSVEAGWCALKEVLQLLMEKDKLSKNYDKLFDKLNDRVFQELVDRHTWEDKSIETLRLIQLNTLEDRLITDKHQWDSSVKFMEKILLERFEKAKDNLSEFVGPGFYEQWFFWRRRTSDQAIRVAIKNELEAMFTGSSEMFFTHGPALTQNELTIVRRNLQSKGYKTVDFRQIKDVWDPVYQYHFLKRAVEQARDRSRLFYEYQKGKDNEASQCSDIVFFWKVHRMIQTTSSVLRQQLMNRETKKLEKEVKDIFEDIGQDVQLKKELLTGRRVELAEDLKRVRAVQEKLEEFIEALNKEK</sequence>
<dbReference type="SUPFAM" id="SSF52540">
    <property type="entry name" value="P-loop containing nucleoside triphosphate hydrolases"/>
    <property type="match status" value="1"/>
</dbReference>
<dbReference type="GO" id="GO:0000266">
    <property type="term" value="P:mitochondrial fission"/>
    <property type="evidence" value="ECO:0007669"/>
    <property type="project" value="TreeGrafter"/>
</dbReference>
<evidence type="ECO:0000256" key="10">
    <source>
        <dbReference type="ARBA" id="ARBA00022989"/>
    </source>
</evidence>
<evidence type="ECO:0000259" key="20">
    <source>
        <dbReference type="PROSITE" id="PS51718"/>
    </source>
</evidence>
<name>A0A7M7JPS5_VARDE</name>
<evidence type="ECO:0000256" key="14">
    <source>
        <dbReference type="ARBA" id="ARBA00023134"/>
    </source>
</evidence>
<comment type="subcellular location">
    <subcellularLocation>
        <location evidence="1">Mitochondrion inner membrane</location>
        <topology evidence="1">Single-pass membrane protein</topology>
    </subcellularLocation>
    <subcellularLocation>
        <location evidence="2">Mitochondrion intermembrane space</location>
    </subcellularLocation>
</comment>